<feature type="chain" id="PRO_5017268887" description="Nuclear transport factor 2 family protein" evidence="1">
    <location>
        <begin position="27"/>
        <end position="152"/>
    </location>
</feature>
<dbReference type="Proteomes" id="UP000253083">
    <property type="component" value="Unassembled WGS sequence"/>
</dbReference>
<dbReference type="AlphaFoldDB" id="A0A395JF64"/>
<gene>
    <name evidence="2" type="ORF">DFR28_10724</name>
</gene>
<dbReference type="EMBL" id="QNRT01000007">
    <property type="protein sequence ID" value="RBP48422.1"/>
    <property type="molecule type" value="Genomic_DNA"/>
</dbReference>
<comment type="caution">
    <text evidence="2">The sequence shown here is derived from an EMBL/GenBank/DDBJ whole genome shotgun (WGS) entry which is preliminary data.</text>
</comment>
<dbReference type="InParanoid" id="A0A395JF64"/>
<sequence length="152" mass="17001">MQSLFRTCFILATLITILSACGGSNPDDPETQVKAVLASVEEAAERRSLSGVMDHISDDYLDHTGQDKKSIARLVQLQILRNQKINAFSLIRSIEITENLASVELSVSMSAREDDLSNESNRLRADGYRFSILLALEGNDWKIRSVSWKQGW</sequence>
<proteinExistence type="predicted"/>
<protein>
    <recommendedName>
        <fullName evidence="4">Nuclear transport factor 2 family protein</fullName>
    </recommendedName>
</protein>
<organism evidence="2 3">
    <name type="scientific">Arenicella xantha</name>
    <dbReference type="NCBI Taxonomy" id="644221"/>
    <lineage>
        <taxon>Bacteria</taxon>
        <taxon>Pseudomonadati</taxon>
        <taxon>Pseudomonadota</taxon>
        <taxon>Gammaproteobacteria</taxon>
        <taxon>Arenicellales</taxon>
        <taxon>Arenicellaceae</taxon>
        <taxon>Arenicella</taxon>
    </lineage>
</organism>
<keyword evidence="3" id="KW-1185">Reference proteome</keyword>
<evidence type="ECO:0008006" key="4">
    <source>
        <dbReference type="Google" id="ProtNLM"/>
    </source>
</evidence>
<evidence type="ECO:0000313" key="2">
    <source>
        <dbReference type="EMBL" id="RBP48422.1"/>
    </source>
</evidence>
<reference evidence="2 3" key="1">
    <citation type="submission" date="2018-06" db="EMBL/GenBank/DDBJ databases">
        <title>Genomic Encyclopedia of Type Strains, Phase IV (KMG-IV): sequencing the most valuable type-strain genomes for metagenomic binning, comparative biology and taxonomic classification.</title>
        <authorList>
            <person name="Goeker M."/>
        </authorList>
    </citation>
    <scope>NUCLEOTIDE SEQUENCE [LARGE SCALE GENOMIC DNA]</scope>
    <source>
        <strain evidence="2 3">DSM 24032</strain>
    </source>
</reference>
<dbReference type="RefSeq" id="WP_113955683.1">
    <property type="nucleotide sequence ID" value="NZ_QNRT01000007.1"/>
</dbReference>
<evidence type="ECO:0000313" key="3">
    <source>
        <dbReference type="Proteomes" id="UP000253083"/>
    </source>
</evidence>
<keyword evidence="1" id="KW-0732">Signal</keyword>
<name>A0A395JF64_9GAMM</name>
<evidence type="ECO:0000256" key="1">
    <source>
        <dbReference type="SAM" id="SignalP"/>
    </source>
</evidence>
<accession>A0A395JF64</accession>
<feature type="signal peptide" evidence="1">
    <location>
        <begin position="1"/>
        <end position="26"/>
    </location>
</feature>
<dbReference type="PROSITE" id="PS51257">
    <property type="entry name" value="PROKAR_LIPOPROTEIN"/>
    <property type="match status" value="1"/>
</dbReference>
<dbReference type="OrthoDB" id="5801455at2"/>